<dbReference type="PROSITE" id="PS50042">
    <property type="entry name" value="CNMP_BINDING_3"/>
    <property type="match status" value="1"/>
</dbReference>
<dbReference type="CDD" id="cd00038">
    <property type="entry name" value="CAP_ED"/>
    <property type="match status" value="1"/>
</dbReference>
<comment type="caution">
    <text evidence="3">The sequence shown here is derived from an EMBL/GenBank/DDBJ whole genome shotgun (WGS) entry which is preliminary data.</text>
</comment>
<dbReference type="GO" id="GO:0005249">
    <property type="term" value="F:voltage-gated potassium channel activity"/>
    <property type="evidence" value="ECO:0007669"/>
    <property type="project" value="TreeGrafter"/>
</dbReference>
<feature type="region of interest" description="Disordered" evidence="1">
    <location>
        <begin position="118"/>
        <end position="144"/>
    </location>
</feature>
<dbReference type="Gene3D" id="2.60.120.10">
    <property type="entry name" value="Jelly Rolls"/>
    <property type="match status" value="1"/>
</dbReference>
<name>A0AAQ4EJ95_AMBAM</name>
<accession>A0AAQ4EJ95</accession>
<keyword evidence="4" id="KW-1185">Reference proteome</keyword>
<sequence>MGRKVYFIRSGAANVVSEKEELLDTLTEGNYFGQSCLLGPKVRQDNVFAVSYCNILTLLATDFHEVLGHFPAVRGVFQTLLFELNSQDREERRMSEHKRMLMRRPSSVIMLPELRRMGAVTPSSEERSSPEVSAPISVVDAGPK</sequence>
<dbReference type="InterPro" id="IPR051413">
    <property type="entry name" value="K/Na_HCN_channel"/>
</dbReference>
<proteinExistence type="predicted"/>
<dbReference type="SUPFAM" id="SSF51206">
    <property type="entry name" value="cAMP-binding domain-like"/>
    <property type="match status" value="1"/>
</dbReference>
<dbReference type="InterPro" id="IPR014710">
    <property type="entry name" value="RmlC-like_jellyroll"/>
</dbReference>
<dbReference type="PANTHER" id="PTHR45689">
    <property type="entry name" value="I[[H]] CHANNEL, ISOFORM E"/>
    <property type="match status" value="1"/>
</dbReference>
<dbReference type="EMBL" id="JARKHS020015136">
    <property type="protein sequence ID" value="KAK8774701.1"/>
    <property type="molecule type" value="Genomic_DNA"/>
</dbReference>
<dbReference type="Pfam" id="PF00027">
    <property type="entry name" value="cNMP_binding"/>
    <property type="match status" value="1"/>
</dbReference>
<dbReference type="InterPro" id="IPR018490">
    <property type="entry name" value="cNMP-bd_dom_sf"/>
</dbReference>
<organism evidence="3 4">
    <name type="scientific">Amblyomma americanum</name>
    <name type="common">Lone star tick</name>
    <dbReference type="NCBI Taxonomy" id="6943"/>
    <lineage>
        <taxon>Eukaryota</taxon>
        <taxon>Metazoa</taxon>
        <taxon>Ecdysozoa</taxon>
        <taxon>Arthropoda</taxon>
        <taxon>Chelicerata</taxon>
        <taxon>Arachnida</taxon>
        <taxon>Acari</taxon>
        <taxon>Parasitiformes</taxon>
        <taxon>Ixodida</taxon>
        <taxon>Ixodoidea</taxon>
        <taxon>Ixodidae</taxon>
        <taxon>Amblyomminae</taxon>
        <taxon>Amblyomma</taxon>
    </lineage>
</organism>
<gene>
    <name evidence="3" type="ORF">V5799_010768</name>
</gene>
<dbReference type="Proteomes" id="UP001321473">
    <property type="component" value="Unassembled WGS sequence"/>
</dbReference>
<evidence type="ECO:0000256" key="1">
    <source>
        <dbReference type="SAM" id="MobiDB-lite"/>
    </source>
</evidence>
<feature type="domain" description="Cyclic nucleotide-binding" evidence="2">
    <location>
        <begin position="1"/>
        <end position="68"/>
    </location>
</feature>
<dbReference type="PANTHER" id="PTHR45689:SF5">
    <property type="entry name" value="I[[H]] CHANNEL, ISOFORM E"/>
    <property type="match status" value="1"/>
</dbReference>
<protein>
    <recommendedName>
        <fullName evidence="2">Cyclic nucleotide-binding domain-containing protein</fullName>
    </recommendedName>
</protein>
<dbReference type="GO" id="GO:0098855">
    <property type="term" value="C:HCN channel complex"/>
    <property type="evidence" value="ECO:0007669"/>
    <property type="project" value="TreeGrafter"/>
</dbReference>
<reference evidence="3 4" key="1">
    <citation type="journal article" date="2023" name="Arcadia Sci">
        <title>De novo assembly of a long-read Amblyomma americanum tick genome.</title>
        <authorList>
            <person name="Chou S."/>
            <person name="Poskanzer K.E."/>
            <person name="Rollins M."/>
            <person name="Thuy-Boun P.S."/>
        </authorList>
    </citation>
    <scope>NUCLEOTIDE SEQUENCE [LARGE SCALE GENOMIC DNA]</scope>
    <source>
        <strain evidence="3">F_SG_1</strain>
        <tissue evidence="3">Salivary glands</tissue>
    </source>
</reference>
<evidence type="ECO:0000313" key="3">
    <source>
        <dbReference type="EMBL" id="KAK8774701.1"/>
    </source>
</evidence>
<dbReference type="InterPro" id="IPR000595">
    <property type="entry name" value="cNMP-bd_dom"/>
</dbReference>
<dbReference type="AlphaFoldDB" id="A0AAQ4EJ95"/>
<dbReference type="GO" id="GO:0035725">
    <property type="term" value="P:sodium ion transmembrane transport"/>
    <property type="evidence" value="ECO:0007669"/>
    <property type="project" value="TreeGrafter"/>
</dbReference>
<evidence type="ECO:0000313" key="4">
    <source>
        <dbReference type="Proteomes" id="UP001321473"/>
    </source>
</evidence>
<dbReference type="GO" id="GO:0003254">
    <property type="term" value="P:regulation of membrane depolarization"/>
    <property type="evidence" value="ECO:0007669"/>
    <property type="project" value="TreeGrafter"/>
</dbReference>
<evidence type="ECO:0000259" key="2">
    <source>
        <dbReference type="PROSITE" id="PS50042"/>
    </source>
</evidence>